<dbReference type="KEGG" id="blac:94348356"/>
<evidence type="ECO:0000256" key="1">
    <source>
        <dbReference type="SAM" id="Phobius"/>
    </source>
</evidence>
<accession>A0A976FKX9</accession>
<keyword evidence="1" id="KW-0812">Transmembrane</keyword>
<dbReference type="RefSeq" id="XP_067818204.1">
    <property type="nucleotide sequence ID" value="XM_067962685.1"/>
</dbReference>
<evidence type="ECO:0000313" key="3">
    <source>
        <dbReference type="Proteomes" id="UP000294530"/>
    </source>
</evidence>
<organism evidence="2 3">
    <name type="scientific">Bremia lactucae</name>
    <name type="common">Lettuce downy mildew</name>
    <dbReference type="NCBI Taxonomy" id="4779"/>
    <lineage>
        <taxon>Eukaryota</taxon>
        <taxon>Sar</taxon>
        <taxon>Stramenopiles</taxon>
        <taxon>Oomycota</taxon>
        <taxon>Peronosporomycetes</taxon>
        <taxon>Peronosporales</taxon>
        <taxon>Peronosporaceae</taxon>
        <taxon>Bremia</taxon>
    </lineage>
</organism>
<dbReference type="Proteomes" id="UP000294530">
    <property type="component" value="Unassembled WGS sequence"/>
</dbReference>
<keyword evidence="1" id="KW-0472">Membrane</keyword>
<dbReference type="GeneID" id="94348356"/>
<gene>
    <name evidence="2" type="ORF">CCR75_004599</name>
</gene>
<feature type="transmembrane region" description="Helical" evidence="1">
    <location>
        <begin position="131"/>
        <end position="153"/>
    </location>
</feature>
<sequence length="403" mass="46335">MKNILCSSDNIGVMTFRSLRHPLHLCPTLTRLTVRRALYLMVLLNGQMRRELVSASTPIKGANTRMEIQEQDYYFQDGTQERTFIEIVTKDVRTADIFTFMQAIENDVEIAKSGVSWWKDVVSDEFCSQDVLALAVIAMCFMRLVLCVLQLLWKLVGVPLRWYYALKVKNNNNRNVVLLKKKMAIVRFCHLHFLLVIEKLKREMKDRTREEMQQMVVALGALQQKKGTRVTLPAILATLRKIQAIEGRLKSEKFEEYLTDINQGGRYEDDIDSGLPAAWTRLQDVYASFVRIQATIIRQQTPKKTWQLQQENVDGRHVRQLSSSKDSTKEVLLELQELTRQLPQGFTADMFKSLGNAMHGSSGAVERGAELELKTHSLITLPSIPVAYENSYTAQKRHNISRR</sequence>
<dbReference type="AlphaFoldDB" id="A0A976FKX9"/>
<dbReference type="EMBL" id="SHOA02000016">
    <property type="protein sequence ID" value="TDH68705.1"/>
    <property type="molecule type" value="Genomic_DNA"/>
</dbReference>
<protein>
    <submittedName>
        <fullName evidence="2">Uncharacterized protein</fullName>
    </submittedName>
</protein>
<comment type="caution">
    <text evidence="2">The sequence shown here is derived from an EMBL/GenBank/DDBJ whole genome shotgun (WGS) entry which is preliminary data.</text>
</comment>
<evidence type="ECO:0000313" key="2">
    <source>
        <dbReference type="EMBL" id="TDH68705.1"/>
    </source>
</evidence>
<keyword evidence="3" id="KW-1185">Reference proteome</keyword>
<name>A0A976FKX9_BRELC</name>
<dbReference type="OrthoDB" id="161498at2759"/>
<reference evidence="2 3" key="1">
    <citation type="journal article" date="2021" name="Genome Biol.">
        <title>AFLAP: assembly-free linkage analysis pipeline using k-mers from genome sequencing data.</title>
        <authorList>
            <person name="Fletcher K."/>
            <person name="Zhang L."/>
            <person name="Gil J."/>
            <person name="Han R."/>
            <person name="Cavanaugh K."/>
            <person name="Michelmore R."/>
        </authorList>
    </citation>
    <scope>NUCLEOTIDE SEQUENCE [LARGE SCALE GENOMIC DNA]</scope>
    <source>
        <strain evidence="2 3">SF5</strain>
    </source>
</reference>
<keyword evidence="1" id="KW-1133">Transmembrane helix</keyword>
<proteinExistence type="predicted"/>